<evidence type="ECO:0000313" key="3">
    <source>
        <dbReference type="EMBL" id="MFC0515735.1"/>
    </source>
</evidence>
<evidence type="ECO:0000259" key="2">
    <source>
        <dbReference type="Pfam" id="PF15631"/>
    </source>
</evidence>
<reference evidence="3 4" key="1">
    <citation type="submission" date="2024-09" db="EMBL/GenBank/DDBJ databases">
        <authorList>
            <person name="Sun Q."/>
            <person name="Mori K."/>
        </authorList>
    </citation>
    <scope>NUCLEOTIDE SEQUENCE [LARGE SCALE GENOMIC DNA]</scope>
    <source>
        <strain evidence="3 4">NCAIM B.02415</strain>
    </source>
</reference>
<dbReference type="Proteomes" id="UP001589828">
    <property type="component" value="Unassembled WGS sequence"/>
</dbReference>
<accession>A0ABV6L8G1</accession>
<dbReference type="InterPro" id="IPR028921">
    <property type="entry name" value="NTF2_fold_dom"/>
</dbReference>
<proteinExistence type="predicted"/>
<comment type="caution">
    <text evidence="3">The sequence shown here is derived from an EMBL/GenBank/DDBJ whole genome shotgun (WGS) entry which is preliminary data.</text>
</comment>
<keyword evidence="1" id="KW-0732">Signal</keyword>
<dbReference type="PROSITE" id="PS51257">
    <property type="entry name" value="PROKAR_LIPOPROTEIN"/>
    <property type="match status" value="1"/>
</dbReference>
<keyword evidence="4" id="KW-1185">Reference proteome</keyword>
<dbReference type="RefSeq" id="WP_377023536.1">
    <property type="nucleotide sequence ID" value="NZ_JBHLTS010000022.1"/>
</dbReference>
<evidence type="ECO:0000313" key="4">
    <source>
        <dbReference type="Proteomes" id="UP001589828"/>
    </source>
</evidence>
<dbReference type="EMBL" id="JBHLTS010000022">
    <property type="protein sequence ID" value="MFC0515735.1"/>
    <property type="molecule type" value="Genomic_DNA"/>
</dbReference>
<name>A0ABV6L8G1_9SPHI</name>
<evidence type="ECO:0000256" key="1">
    <source>
        <dbReference type="SAM" id="SignalP"/>
    </source>
</evidence>
<feature type="domain" description="NTF2 fold" evidence="2">
    <location>
        <begin position="51"/>
        <end position="115"/>
    </location>
</feature>
<organism evidence="3 4">
    <name type="scientific">Mucilaginibacter angelicae</name>
    <dbReference type="NCBI Taxonomy" id="869718"/>
    <lineage>
        <taxon>Bacteria</taxon>
        <taxon>Pseudomonadati</taxon>
        <taxon>Bacteroidota</taxon>
        <taxon>Sphingobacteriia</taxon>
        <taxon>Sphingobacteriales</taxon>
        <taxon>Sphingobacteriaceae</taxon>
        <taxon>Mucilaginibacter</taxon>
    </lineage>
</organism>
<feature type="chain" id="PRO_5045297203" evidence="1">
    <location>
        <begin position="27"/>
        <end position="115"/>
    </location>
</feature>
<gene>
    <name evidence="3" type="ORF">ACFFGT_16055</name>
</gene>
<dbReference type="Pfam" id="PF15631">
    <property type="entry name" value="Imm-NTF2-2"/>
    <property type="match status" value="1"/>
</dbReference>
<protein>
    <submittedName>
        <fullName evidence="3">NTF2 fold immunity protein</fullName>
    </submittedName>
</protein>
<feature type="signal peptide" evidence="1">
    <location>
        <begin position="1"/>
        <end position="26"/>
    </location>
</feature>
<sequence>MKKIVDKTIRNLNFSFIILLILTSLACRHKSTDTDYNYDPVTKGYVPNEETAIRIAEAVWLPIYGTDVLDEKPFIAKLSGNVWTVFGTLHANHGGTAFIKLQKSDGRIISIGHQK</sequence>